<dbReference type="EMBL" id="CP042582">
    <property type="protein sequence ID" value="QEX22804.1"/>
    <property type="molecule type" value="Genomic_DNA"/>
</dbReference>
<dbReference type="PANTHER" id="PTHR43132:SF2">
    <property type="entry name" value="ARSENICAL RESISTANCE OPERON REPRESSOR ARSR-RELATED"/>
    <property type="match status" value="1"/>
</dbReference>
<dbReference type="CDD" id="cd00090">
    <property type="entry name" value="HTH_ARSR"/>
    <property type="match status" value="1"/>
</dbReference>
<dbReference type="Pfam" id="PF01022">
    <property type="entry name" value="HTH_5"/>
    <property type="match status" value="1"/>
</dbReference>
<dbReference type="PROSITE" id="PS50987">
    <property type="entry name" value="HTH_ARSR_2"/>
    <property type="match status" value="1"/>
</dbReference>
<dbReference type="KEGG" id="hadh:FRZ61_27360"/>
<sequence length="114" mass="12473">MRALQKLDRAEFEAKASAAARFLRAIANEHRLMILCRLGEGEKSVGELCDLIGLQPSALSQHLARLRADGIVGTRRQAQTIFYRLTSPDAVRLITTLAAIFCPPPGAKSRRTAS</sequence>
<keyword evidence="6" id="KW-1185">Reference proteome</keyword>
<name>A0A5J6N0N5_9PROT</name>
<dbReference type="PANTHER" id="PTHR43132">
    <property type="entry name" value="ARSENICAL RESISTANCE OPERON REPRESSOR ARSR-RELATED"/>
    <property type="match status" value="1"/>
</dbReference>
<evidence type="ECO:0000256" key="1">
    <source>
        <dbReference type="ARBA" id="ARBA00023015"/>
    </source>
</evidence>
<dbReference type="GO" id="GO:0003700">
    <property type="term" value="F:DNA-binding transcription factor activity"/>
    <property type="evidence" value="ECO:0007669"/>
    <property type="project" value="InterPro"/>
</dbReference>
<reference evidence="5 6" key="1">
    <citation type="submission" date="2019-08" db="EMBL/GenBank/DDBJ databases">
        <title>Hyperibacter terrae gen. nov., sp. nov. and Hyperibacter viscosus sp. nov., two new members in the family Rhodospirillaceae isolated from the rhizosphere of Hypericum perforatum.</title>
        <authorList>
            <person name="Noviana Z."/>
        </authorList>
    </citation>
    <scope>NUCLEOTIDE SEQUENCE [LARGE SCALE GENOMIC DNA]</scope>
    <source>
        <strain evidence="5 6">R5959</strain>
    </source>
</reference>
<dbReference type="InterPro" id="IPR036388">
    <property type="entry name" value="WH-like_DNA-bd_sf"/>
</dbReference>
<organism evidence="5 6">
    <name type="scientific">Hypericibacter adhaerens</name>
    <dbReference type="NCBI Taxonomy" id="2602016"/>
    <lineage>
        <taxon>Bacteria</taxon>
        <taxon>Pseudomonadati</taxon>
        <taxon>Pseudomonadota</taxon>
        <taxon>Alphaproteobacteria</taxon>
        <taxon>Rhodospirillales</taxon>
        <taxon>Dongiaceae</taxon>
        <taxon>Hypericibacter</taxon>
    </lineage>
</organism>
<dbReference type="NCBIfam" id="NF033788">
    <property type="entry name" value="HTH_metalloreg"/>
    <property type="match status" value="1"/>
</dbReference>
<keyword evidence="2" id="KW-0238">DNA-binding</keyword>
<evidence type="ECO:0000259" key="4">
    <source>
        <dbReference type="PROSITE" id="PS50987"/>
    </source>
</evidence>
<dbReference type="OrthoDB" id="194599at2"/>
<dbReference type="InterPro" id="IPR011991">
    <property type="entry name" value="ArsR-like_HTH"/>
</dbReference>
<dbReference type="PRINTS" id="PR00778">
    <property type="entry name" value="HTHARSR"/>
</dbReference>
<proteinExistence type="predicted"/>
<dbReference type="InterPro" id="IPR036390">
    <property type="entry name" value="WH_DNA-bd_sf"/>
</dbReference>
<dbReference type="InterPro" id="IPR001845">
    <property type="entry name" value="HTH_ArsR_DNA-bd_dom"/>
</dbReference>
<protein>
    <submittedName>
        <fullName evidence="5">Transcriptional regulator</fullName>
    </submittedName>
</protein>
<dbReference type="RefSeq" id="WP_151118254.1">
    <property type="nucleotide sequence ID" value="NZ_CP042582.1"/>
</dbReference>
<keyword evidence="1" id="KW-0805">Transcription regulation</keyword>
<dbReference type="InterPro" id="IPR051011">
    <property type="entry name" value="Metal_resp_trans_reg"/>
</dbReference>
<dbReference type="GO" id="GO:0003677">
    <property type="term" value="F:DNA binding"/>
    <property type="evidence" value="ECO:0007669"/>
    <property type="project" value="UniProtKB-KW"/>
</dbReference>
<evidence type="ECO:0000313" key="6">
    <source>
        <dbReference type="Proteomes" id="UP000325797"/>
    </source>
</evidence>
<accession>A0A5J6N0N5</accession>
<keyword evidence="3" id="KW-0804">Transcription</keyword>
<evidence type="ECO:0000256" key="3">
    <source>
        <dbReference type="ARBA" id="ARBA00023163"/>
    </source>
</evidence>
<dbReference type="Gene3D" id="1.10.10.10">
    <property type="entry name" value="Winged helix-like DNA-binding domain superfamily/Winged helix DNA-binding domain"/>
    <property type="match status" value="1"/>
</dbReference>
<feature type="domain" description="HTH arsR-type" evidence="4">
    <location>
        <begin position="11"/>
        <end position="105"/>
    </location>
</feature>
<dbReference type="SUPFAM" id="SSF46785">
    <property type="entry name" value="Winged helix' DNA-binding domain"/>
    <property type="match status" value="1"/>
</dbReference>
<gene>
    <name evidence="5" type="ORF">FRZ61_27360</name>
</gene>
<dbReference type="Proteomes" id="UP000325797">
    <property type="component" value="Chromosome"/>
</dbReference>
<evidence type="ECO:0000313" key="5">
    <source>
        <dbReference type="EMBL" id="QEX22804.1"/>
    </source>
</evidence>
<dbReference type="AlphaFoldDB" id="A0A5J6N0N5"/>
<dbReference type="SMART" id="SM00418">
    <property type="entry name" value="HTH_ARSR"/>
    <property type="match status" value="1"/>
</dbReference>
<evidence type="ECO:0000256" key="2">
    <source>
        <dbReference type="ARBA" id="ARBA00023125"/>
    </source>
</evidence>